<protein>
    <submittedName>
        <fullName evidence="7">Uncharacterized protein</fullName>
    </submittedName>
</protein>
<keyword evidence="3" id="KW-0812">Transmembrane</keyword>
<sequence>MSYSREEIEEFEATIAAHNIVPVDTLRQTFFDDLDASSKVNPNRTRASTAKMDAEEERTMFQALREETFNCFGGQQLPDERDIDVNGNRQHLVNSPHGTSQWRREASQSHRSVGRPSASLYEAGQSSGDNLPFARASCAVLTNVVAGSLLGIALKRITSVAAANLSAILIGTQFLCWSGYATVRWGALLHDTLSFIVRGYHPSTTEPRSRLAQKREQLLFTLTATIPRRASFWGGVAVGVVCLQ</sequence>
<dbReference type="Pfam" id="PF04930">
    <property type="entry name" value="FUN14"/>
    <property type="match status" value="1"/>
</dbReference>
<comment type="similarity">
    <text evidence="2">Belongs to the FUN14 family.</text>
</comment>
<evidence type="ECO:0000313" key="7">
    <source>
        <dbReference type="EMBL" id="KPA83371.1"/>
    </source>
</evidence>
<dbReference type="GO" id="GO:0016020">
    <property type="term" value="C:membrane"/>
    <property type="evidence" value="ECO:0007669"/>
    <property type="project" value="UniProtKB-SubCell"/>
</dbReference>
<feature type="region of interest" description="Disordered" evidence="6">
    <location>
        <begin position="87"/>
        <end position="116"/>
    </location>
</feature>
<evidence type="ECO:0000256" key="5">
    <source>
        <dbReference type="ARBA" id="ARBA00023136"/>
    </source>
</evidence>
<evidence type="ECO:0000313" key="8">
    <source>
        <dbReference type="Proteomes" id="UP000037923"/>
    </source>
</evidence>
<dbReference type="RefSeq" id="XP_015661810.1">
    <property type="nucleotide sequence ID" value="XM_015800208.1"/>
</dbReference>
<keyword evidence="5" id="KW-0472">Membrane</keyword>
<evidence type="ECO:0000256" key="2">
    <source>
        <dbReference type="ARBA" id="ARBA00009160"/>
    </source>
</evidence>
<organism evidence="7 8">
    <name type="scientific">Leptomonas pyrrhocoris</name>
    <name type="common">Firebug parasite</name>
    <dbReference type="NCBI Taxonomy" id="157538"/>
    <lineage>
        <taxon>Eukaryota</taxon>
        <taxon>Discoba</taxon>
        <taxon>Euglenozoa</taxon>
        <taxon>Kinetoplastea</taxon>
        <taxon>Metakinetoplastina</taxon>
        <taxon>Trypanosomatida</taxon>
        <taxon>Trypanosomatidae</taxon>
        <taxon>Leishmaniinae</taxon>
        <taxon>Leptomonas</taxon>
    </lineage>
</organism>
<accession>A0A0N0DXV1</accession>
<gene>
    <name evidence="7" type="ORF">ABB37_03017</name>
</gene>
<dbReference type="Proteomes" id="UP000037923">
    <property type="component" value="Unassembled WGS sequence"/>
</dbReference>
<dbReference type="VEuPathDB" id="TriTrypDB:LpyrH10_04_5670"/>
<evidence type="ECO:0000256" key="3">
    <source>
        <dbReference type="ARBA" id="ARBA00022692"/>
    </source>
</evidence>
<dbReference type="InterPro" id="IPR007014">
    <property type="entry name" value="FUN14"/>
</dbReference>
<evidence type="ECO:0000256" key="1">
    <source>
        <dbReference type="ARBA" id="ARBA00004370"/>
    </source>
</evidence>
<feature type="compositionally biased region" description="Polar residues" evidence="6">
    <location>
        <begin position="87"/>
        <end position="101"/>
    </location>
</feature>
<proteinExistence type="inferred from homology"/>
<comment type="subcellular location">
    <subcellularLocation>
        <location evidence="1">Membrane</location>
    </subcellularLocation>
</comment>
<dbReference type="GeneID" id="26903308"/>
<keyword evidence="8" id="KW-1185">Reference proteome</keyword>
<dbReference type="OMA" id="MCYSREE"/>
<comment type="caution">
    <text evidence="7">The sequence shown here is derived from an EMBL/GenBank/DDBJ whole genome shotgun (WGS) entry which is preliminary data.</text>
</comment>
<evidence type="ECO:0000256" key="6">
    <source>
        <dbReference type="SAM" id="MobiDB-lite"/>
    </source>
</evidence>
<name>A0A0N0DXV1_LEPPY</name>
<keyword evidence="4" id="KW-1133">Transmembrane helix</keyword>
<evidence type="ECO:0000256" key="4">
    <source>
        <dbReference type="ARBA" id="ARBA00022989"/>
    </source>
</evidence>
<dbReference type="EMBL" id="LGTL01000004">
    <property type="protein sequence ID" value="KPA83371.1"/>
    <property type="molecule type" value="Genomic_DNA"/>
</dbReference>
<dbReference type="AlphaFoldDB" id="A0A0N0DXV1"/>
<dbReference type="OrthoDB" id="271914at2759"/>
<reference evidence="7 8" key="1">
    <citation type="submission" date="2015-07" db="EMBL/GenBank/DDBJ databases">
        <title>High-quality genome of monoxenous trypanosomatid Leptomonas pyrrhocoris.</title>
        <authorList>
            <person name="Flegontov P."/>
            <person name="Butenko A."/>
            <person name="Firsov S."/>
            <person name="Vlcek C."/>
            <person name="Logacheva M.D."/>
            <person name="Field M."/>
            <person name="Filatov D."/>
            <person name="Flegontova O."/>
            <person name="Gerasimov E."/>
            <person name="Jackson A.P."/>
            <person name="Kelly S."/>
            <person name="Opperdoes F."/>
            <person name="O'Reilly A."/>
            <person name="Votypka J."/>
            <person name="Yurchenko V."/>
            <person name="Lukes J."/>
        </authorList>
    </citation>
    <scope>NUCLEOTIDE SEQUENCE [LARGE SCALE GENOMIC DNA]</scope>
    <source>
        <strain evidence="7">H10</strain>
    </source>
</reference>